<dbReference type="Proteomes" id="UP000669133">
    <property type="component" value="Unassembled WGS sequence"/>
</dbReference>
<gene>
    <name evidence="2" type="ORF">I9W82_001418</name>
</gene>
<reference evidence="2 3" key="1">
    <citation type="submission" date="2020-12" db="EMBL/GenBank/DDBJ databases">
        <title>Effect of drift, selection, and recombination on the evolution of hybrid genomes in Candida yeast pathogens.</title>
        <authorList>
            <person name="Mixao V."/>
            <person name="Ksiezopolska E."/>
            <person name="Saus E."/>
            <person name="Boekhout T."/>
            <person name="Gacser A."/>
            <person name="Gabaldon T."/>
        </authorList>
    </citation>
    <scope>NUCLEOTIDE SEQUENCE [LARGE SCALE GENOMIC DNA]</scope>
    <source>
        <strain evidence="2 3">BP57</strain>
    </source>
</reference>
<dbReference type="EMBL" id="JAEOAQ010000001">
    <property type="protein sequence ID" value="KAG5422323.1"/>
    <property type="molecule type" value="Genomic_DNA"/>
</dbReference>
<keyword evidence="1" id="KW-0732">Signal</keyword>
<dbReference type="OrthoDB" id="4018368at2759"/>
<organism evidence="2 3">
    <name type="scientific">Candida metapsilosis</name>
    <dbReference type="NCBI Taxonomy" id="273372"/>
    <lineage>
        <taxon>Eukaryota</taxon>
        <taxon>Fungi</taxon>
        <taxon>Dikarya</taxon>
        <taxon>Ascomycota</taxon>
        <taxon>Saccharomycotina</taxon>
        <taxon>Pichiomycetes</taxon>
        <taxon>Debaryomycetaceae</taxon>
        <taxon>Candida/Lodderomyces clade</taxon>
        <taxon>Candida</taxon>
    </lineage>
</organism>
<keyword evidence="3" id="KW-1185">Reference proteome</keyword>
<evidence type="ECO:0008006" key="4">
    <source>
        <dbReference type="Google" id="ProtNLM"/>
    </source>
</evidence>
<protein>
    <recommendedName>
        <fullName evidence="4">Hyphally-regulated cell wall protein N-terminal domain-containing protein</fullName>
    </recommendedName>
</protein>
<accession>A0A8H7ZIE8</accession>
<evidence type="ECO:0000313" key="2">
    <source>
        <dbReference type="EMBL" id="KAG5422323.1"/>
    </source>
</evidence>
<proteinExistence type="predicted"/>
<evidence type="ECO:0000256" key="1">
    <source>
        <dbReference type="SAM" id="SignalP"/>
    </source>
</evidence>
<feature type="signal peptide" evidence="1">
    <location>
        <begin position="1"/>
        <end position="17"/>
    </location>
</feature>
<dbReference type="GeneID" id="93650047"/>
<dbReference type="AlphaFoldDB" id="A0A8H7ZIE8"/>
<comment type="caution">
    <text evidence="2">The sequence shown here is derived from an EMBL/GenBank/DDBJ whole genome shotgun (WGS) entry which is preliminary data.</text>
</comment>
<feature type="chain" id="PRO_5034135096" description="Hyphally-regulated cell wall protein N-terminal domain-containing protein" evidence="1">
    <location>
        <begin position="18"/>
        <end position="153"/>
    </location>
</feature>
<dbReference type="RefSeq" id="XP_067551439.1">
    <property type="nucleotide sequence ID" value="XM_067690161.1"/>
</dbReference>
<sequence>MQFKSITTLILAAQALASQTRYQFFAKSESDQINGHGLTFIHEGAAIDYLFVHKDSSTSPATITYDDAQQEFFSQITPQLKLNLTRGGNILQLSPGTSLKASIGEDGIVSFEGSDALHAVSQANIPNAGDDYIVIVGDSEGGIPFSIVARKYQ</sequence>
<name>A0A8H7ZIE8_9ASCO</name>
<evidence type="ECO:0000313" key="3">
    <source>
        <dbReference type="Proteomes" id="UP000669133"/>
    </source>
</evidence>